<feature type="domain" description="Helix-turn-helix" evidence="1">
    <location>
        <begin position="17"/>
        <end position="65"/>
    </location>
</feature>
<dbReference type="RefSeq" id="WP_345589231.1">
    <property type="nucleotide sequence ID" value="NZ_BAABCQ010000009.1"/>
</dbReference>
<evidence type="ECO:0000259" key="1">
    <source>
        <dbReference type="Pfam" id="PF12728"/>
    </source>
</evidence>
<protein>
    <recommendedName>
        <fullName evidence="1">Helix-turn-helix domain-containing protein</fullName>
    </recommendedName>
</protein>
<evidence type="ECO:0000313" key="3">
    <source>
        <dbReference type="Proteomes" id="UP001500034"/>
    </source>
</evidence>
<dbReference type="Pfam" id="PF12728">
    <property type="entry name" value="HTH_17"/>
    <property type="match status" value="1"/>
</dbReference>
<gene>
    <name evidence="2" type="ORF">GCM10022384_07580</name>
</gene>
<proteinExistence type="predicted"/>
<reference evidence="3" key="1">
    <citation type="journal article" date="2019" name="Int. J. Syst. Evol. Microbiol.">
        <title>The Global Catalogue of Microorganisms (GCM) 10K type strain sequencing project: providing services to taxonomists for standard genome sequencing and annotation.</title>
        <authorList>
            <consortium name="The Broad Institute Genomics Platform"/>
            <consortium name="The Broad Institute Genome Sequencing Center for Infectious Disease"/>
            <person name="Wu L."/>
            <person name="Ma J."/>
        </authorList>
    </citation>
    <scope>NUCLEOTIDE SEQUENCE [LARGE SCALE GENOMIC DNA]</scope>
    <source>
        <strain evidence="3">JCM 17027</strain>
    </source>
</reference>
<comment type="caution">
    <text evidence="2">The sequence shown here is derived from an EMBL/GenBank/DDBJ whole genome shotgun (WGS) entry which is preliminary data.</text>
</comment>
<keyword evidence="3" id="KW-1185">Reference proteome</keyword>
<dbReference type="EMBL" id="BAABCQ010000009">
    <property type="protein sequence ID" value="GAA3956954.1"/>
    <property type="molecule type" value="Genomic_DNA"/>
</dbReference>
<sequence>MHDARYTSSPTTGDRLLYDAKEVARLLSVGITTAKTLIGNGQIRSIKISRSRRVPADALREYVDRLDAEQNAR</sequence>
<dbReference type="Proteomes" id="UP001500034">
    <property type="component" value="Unassembled WGS sequence"/>
</dbReference>
<accession>A0ABP7NZ54</accession>
<organism evidence="2 3">
    <name type="scientific">Streptomyces marokkonensis</name>
    <dbReference type="NCBI Taxonomy" id="324855"/>
    <lineage>
        <taxon>Bacteria</taxon>
        <taxon>Bacillati</taxon>
        <taxon>Actinomycetota</taxon>
        <taxon>Actinomycetes</taxon>
        <taxon>Kitasatosporales</taxon>
        <taxon>Streptomycetaceae</taxon>
        <taxon>Streptomyces</taxon>
    </lineage>
</organism>
<evidence type="ECO:0000313" key="2">
    <source>
        <dbReference type="EMBL" id="GAA3956954.1"/>
    </source>
</evidence>
<dbReference type="NCBIfam" id="TIGR01764">
    <property type="entry name" value="excise"/>
    <property type="match status" value="1"/>
</dbReference>
<dbReference type="InterPro" id="IPR010093">
    <property type="entry name" value="SinI_DNA-bd"/>
</dbReference>
<dbReference type="InterPro" id="IPR041657">
    <property type="entry name" value="HTH_17"/>
</dbReference>
<name>A0ABP7NZ54_9ACTN</name>